<dbReference type="Gene3D" id="2.40.50.100">
    <property type="match status" value="1"/>
</dbReference>
<dbReference type="Pfam" id="PF00005">
    <property type="entry name" value="ABC_tran"/>
    <property type="match status" value="1"/>
</dbReference>
<dbReference type="PROSITE" id="PS50893">
    <property type="entry name" value="ABC_TRANSPORTER_2"/>
    <property type="match status" value="1"/>
</dbReference>
<evidence type="ECO:0000256" key="3">
    <source>
        <dbReference type="ARBA" id="ARBA00022741"/>
    </source>
</evidence>
<dbReference type="PROSITE" id="PS00211">
    <property type="entry name" value="ABC_TRANSPORTER_1"/>
    <property type="match status" value="1"/>
</dbReference>
<sequence length="365" mass="40056">MSSVRLNNVAKHFGAAKIIQNLSLAINDGEFIAVVGPSGSGKSTVLRLISGLEPVTEGTIQIGPRDVTTLHPKKRNVAMVFQNYALYPHMSVERNILFGMKIRKESREAQRKALSRVVEILHLEGLLKRKPRQLSGGQRQRVAMARAIVRRPELFLMDEPLSNLDAKLRNEVRLSIMELHRKLKTTTVYVTHDQVEAMTMADRIVVLRDGIIQQVGTPQELYQTPANLFVARFIGSPAMNIIDIACENGSLRLPNGLKVPTPAFVKPALNQARTVRMGIRPEHIILASEGQADDQGSGLVSLAGTLSTVEMLGSDIVLHTTGGSNGLRVRVANHGVPYASGDTTRLLLDLSKAHFFSAEGKERLC</sequence>
<keyword evidence="6" id="KW-0472">Membrane</keyword>
<keyword evidence="4 8" id="KW-0067">ATP-binding</keyword>
<dbReference type="RefSeq" id="WP_155931892.1">
    <property type="nucleotide sequence ID" value="NZ_WODC01000001.1"/>
</dbReference>
<keyword evidence="5" id="KW-1278">Translocase</keyword>
<dbReference type="EMBL" id="WODC01000001">
    <property type="protein sequence ID" value="MUM76347.1"/>
    <property type="molecule type" value="Genomic_DNA"/>
</dbReference>
<dbReference type="FunFam" id="3.40.50.300:FF:000042">
    <property type="entry name" value="Maltose/maltodextrin ABC transporter, ATP-binding protein"/>
    <property type="match status" value="1"/>
</dbReference>
<evidence type="ECO:0000256" key="2">
    <source>
        <dbReference type="ARBA" id="ARBA00022475"/>
    </source>
</evidence>
<evidence type="ECO:0000313" key="8">
    <source>
        <dbReference type="EMBL" id="MUM76347.1"/>
    </source>
</evidence>
<dbReference type="Proteomes" id="UP000461162">
    <property type="component" value="Unassembled WGS sequence"/>
</dbReference>
<dbReference type="PANTHER" id="PTHR43875:SF15">
    <property type="entry name" value="TREHALOSE IMPORT ATP-BINDING PROTEIN SUGC"/>
    <property type="match status" value="1"/>
</dbReference>
<keyword evidence="1" id="KW-0813">Transport</keyword>
<organism evidence="8 9">
    <name type="scientific">Pseudodesulfovibrio alkaliphilus</name>
    <dbReference type="NCBI Taxonomy" id="2661613"/>
    <lineage>
        <taxon>Bacteria</taxon>
        <taxon>Pseudomonadati</taxon>
        <taxon>Thermodesulfobacteriota</taxon>
        <taxon>Desulfovibrionia</taxon>
        <taxon>Desulfovibrionales</taxon>
        <taxon>Desulfovibrionaceae</taxon>
    </lineage>
</organism>
<dbReference type="InterPro" id="IPR012340">
    <property type="entry name" value="NA-bd_OB-fold"/>
</dbReference>
<dbReference type="SUPFAM" id="SSF52540">
    <property type="entry name" value="P-loop containing nucleoside triphosphate hydrolases"/>
    <property type="match status" value="1"/>
</dbReference>
<evidence type="ECO:0000256" key="5">
    <source>
        <dbReference type="ARBA" id="ARBA00022967"/>
    </source>
</evidence>
<dbReference type="InterPro" id="IPR003439">
    <property type="entry name" value="ABC_transporter-like_ATP-bd"/>
</dbReference>
<evidence type="ECO:0000256" key="4">
    <source>
        <dbReference type="ARBA" id="ARBA00022840"/>
    </source>
</evidence>
<comment type="caution">
    <text evidence="8">The sequence shown here is derived from an EMBL/GenBank/DDBJ whole genome shotgun (WGS) entry which is preliminary data.</text>
</comment>
<dbReference type="Pfam" id="PF17912">
    <property type="entry name" value="OB_MalK"/>
    <property type="match status" value="1"/>
</dbReference>
<gene>
    <name evidence="8" type="primary">ugpC</name>
    <name evidence="8" type="ORF">GKC30_01720</name>
</gene>
<dbReference type="NCBIfam" id="NF008653">
    <property type="entry name" value="PRK11650.1"/>
    <property type="match status" value="1"/>
</dbReference>
<keyword evidence="2" id="KW-1003">Cell membrane</keyword>
<dbReference type="GO" id="GO:0055052">
    <property type="term" value="C:ATP-binding cassette (ABC) transporter complex, substrate-binding subunit-containing"/>
    <property type="evidence" value="ECO:0007669"/>
    <property type="project" value="TreeGrafter"/>
</dbReference>
<keyword evidence="9" id="KW-1185">Reference proteome</keyword>
<dbReference type="Gene3D" id="2.40.50.140">
    <property type="entry name" value="Nucleic acid-binding proteins"/>
    <property type="match status" value="1"/>
</dbReference>
<dbReference type="InterPro" id="IPR040582">
    <property type="entry name" value="OB_MalK-like"/>
</dbReference>
<feature type="domain" description="ABC transporter" evidence="7">
    <location>
        <begin position="4"/>
        <end position="234"/>
    </location>
</feature>
<dbReference type="InterPro" id="IPR027417">
    <property type="entry name" value="P-loop_NTPase"/>
</dbReference>
<dbReference type="GO" id="GO:0005524">
    <property type="term" value="F:ATP binding"/>
    <property type="evidence" value="ECO:0007669"/>
    <property type="project" value="UniProtKB-KW"/>
</dbReference>
<dbReference type="Gene3D" id="3.40.50.300">
    <property type="entry name" value="P-loop containing nucleotide triphosphate hydrolases"/>
    <property type="match status" value="1"/>
</dbReference>
<evidence type="ECO:0000256" key="1">
    <source>
        <dbReference type="ARBA" id="ARBA00022448"/>
    </source>
</evidence>
<dbReference type="InterPro" id="IPR047641">
    <property type="entry name" value="ABC_transpr_MalK/UgpC-like"/>
</dbReference>
<keyword evidence="3" id="KW-0547">Nucleotide-binding</keyword>
<dbReference type="PANTHER" id="PTHR43875">
    <property type="entry name" value="MALTODEXTRIN IMPORT ATP-BINDING PROTEIN MSMX"/>
    <property type="match status" value="1"/>
</dbReference>
<reference evidence="8 9" key="1">
    <citation type="submission" date="2019-11" db="EMBL/GenBank/DDBJ databases">
        <title>Pseudodesulfovibrio alkaliphilus, sp. nov., an alkaliphilic sulfate-reducing bacteria from mud volcano of Taman peninsula, Russia.</title>
        <authorList>
            <person name="Frolova A."/>
            <person name="Merkel A.Y."/>
            <person name="Slobodkin A.I."/>
        </authorList>
    </citation>
    <scope>NUCLEOTIDE SEQUENCE [LARGE SCALE GENOMIC DNA]</scope>
    <source>
        <strain evidence="8 9">F-1</strain>
    </source>
</reference>
<accession>A0A7K1KJU2</accession>
<dbReference type="InterPro" id="IPR008995">
    <property type="entry name" value="Mo/tungstate-bd_C_term_dom"/>
</dbReference>
<protein>
    <submittedName>
        <fullName evidence="8">sn-glycerol-3-phosphate ABC transporter ATP-binding protein UgpC</fullName>
    </submittedName>
</protein>
<dbReference type="AlphaFoldDB" id="A0A7K1KJU2"/>
<dbReference type="InterPro" id="IPR003593">
    <property type="entry name" value="AAA+_ATPase"/>
</dbReference>
<dbReference type="GO" id="GO:0016887">
    <property type="term" value="F:ATP hydrolysis activity"/>
    <property type="evidence" value="ECO:0007669"/>
    <property type="project" value="InterPro"/>
</dbReference>
<dbReference type="CDD" id="cd03301">
    <property type="entry name" value="ABC_MalK_N"/>
    <property type="match status" value="1"/>
</dbReference>
<proteinExistence type="predicted"/>
<name>A0A7K1KJU2_9BACT</name>
<dbReference type="GO" id="GO:0140359">
    <property type="term" value="F:ABC-type transporter activity"/>
    <property type="evidence" value="ECO:0007669"/>
    <property type="project" value="InterPro"/>
</dbReference>
<dbReference type="SMART" id="SM00382">
    <property type="entry name" value="AAA"/>
    <property type="match status" value="1"/>
</dbReference>
<evidence type="ECO:0000259" key="7">
    <source>
        <dbReference type="PROSITE" id="PS50893"/>
    </source>
</evidence>
<evidence type="ECO:0000313" key="9">
    <source>
        <dbReference type="Proteomes" id="UP000461162"/>
    </source>
</evidence>
<dbReference type="InterPro" id="IPR017871">
    <property type="entry name" value="ABC_transporter-like_CS"/>
</dbReference>
<dbReference type="SUPFAM" id="SSF50331">
    <property type="entry name" value="MOP-like"/>
    <property type="match status" value="1"/>
</dbReference>
<evidence type="ECO:0000256" key="6">
    <source>
        <dbReference type="ARBA" id="ARBA00023136"/>
    </source>
</evidence>
<dbReference type="InterPro" id="IPR015855">
    <property type="entry name" value="ABC_transpr_MalK-like"/>
</dbReference>
<dbReference type="GO" id="GO:0008643">
    <property type="term" value="P:carbohydrate transport"/>
    <property type="evidence" value="ECO:0007669"/>
    <property type="project" value="InterPro"/>
</dbReference>